<feature type="region of interest" description="Disordered" evidence="1">
    <location>
        <begin position="152"/>
        <end position="175"/>
    </location>
</feature>
<comment type="caution">
    <text evidence="2">The sequence shown here is derived from an EMBL/GenBank/DDBJ whole genome shotgun (WGS) entry which is preliminary data.</text>
</comment>
<feature type="region of interest" description="Disordered" evidence="1">
    <location>
        <begin position="22"/>
        <end position="57"/>
    </location>
</feature>
<accession>A0ABD5T4F2</accession>
<evidence type="ECO:0000313" key="2">
    <source>
        <dbReference type="EMBL" id="MFC6772089.1"/>
    </source>
</evidence>
<evidence type="ECO:0000313" key="3">
    <source>
        <dbReference type="Proteomes" id="UP001596274"/>
    </source>
</evidence>
<keyword evidence="3" id="KW-1185">Reference proteome</keyword>
<dbReference type="EMBL" id="JBHSWT010000632">
    <property type="protein sequence ID" value="MFC6772089.1"/>
    <property type="molecule type" value="Genomic_DNA"/>
</dbReference>
<feature type="compositionally biased region" description="Polar residues" evidence="1">
    <location>
        <begin position="160"/>
        <end position="175"/>
    </location>
</feature>
<dbReference type="Proteomes" id="UP001596274">
    <property type="component" value="Unassembled WGS sequence"/>
</dbReference>
<organism evidence="2 3">
    <name type="scientific">Halorubrum pallidum</name>
    <dbReference type="NCBI Taxonomy" id="1526114"/>
    <lineage>
        <taxon>Archaea</taxon>
        <taxon>Methanobacteriati</taxon>
        <taxon>Methanobacteriota</taxon>
        <taxon>Stenosarchaea group</taxon>
        <taxon>Halobacteria</taxon>
        <taxon>Halobacteriales</taxon>
        <taxon>Haloferacaceae</taxon>
        <taxon>Halorubrum</taxon>
    </lineage>
</organism>
<protein>
    <submittedName>
        <fullName evidence="2">Uncharacterized protein</fullName>
    </submittedName>
</protein>
<reference evidence="2 3" key="1">
    <citation type="journal article" date="2019" name="Int. J. Syst. Evol. Microbiol.">
        <title>The Global Catalogue of Microorganisms (GCM) 10K type strain sequencing project: providing services to taxonomists for standard genome sequencing and annotation.</title>
        <authorList>
            <consortium name="The Broad Institute Genomics Platform"/>
            <consortium name="The Broad Institute Genome Sequencing Center for Infectious Disease"/>
            <person name="Wu L."/>
            <person name="Ma J."/>
        </authorList>
    </citation>
    <scope>NUCLEOTIDE SEQUENCE [LARGE SCALE GENOMIC DNA]</scope>
    <source>
        <strain evidence="2 3">PJ61</strain>
    </source>
</reference>
<name>A0ABD5T4F2_9EURY</name>
<sequence>MVGTPRRRVLAAAATGSTLSLAGCSSLESDGTDSDGSTQTSDGESSGDGSGDDASATVALDIQSDLQAAQTDIQQRLQDGNLSQTEAQAEIRETQLDLLTEAASTVESYASDTEGLTVSQTNAQAGAVLVSGDAAAVLSVLDAGSVSALLAADEFPEPQQPATNDSTNDSTNESA</sequence>
<feature type="compositionally biased region" description="Low complexity" evidence="1">
    <location>
        <begin position="22"/>
        <end position="44"/>
    </location>
</feature>
<gene>
    <name evidence="2" type="ORF">ACFQDD_11285</name>
</gene>
<proteinExistence type="predicted"/>
<dbReference type="AlphaFoldDB" id="A0ABD5T4F2"/>
<evidence type="ECO:0000256" key="1">
    <source>
        <dbReference type="SAM" id="MobiDB-lite"/>
    </source>
</evidence>
<dbReference type="PROSITE" id="PS51257">
    <property type="entry name" value="PROKAR_LIPOPROTEIN"/>
    <property type="match status" value="1"/>
</dbReference>